<proteinExistence type="predicted"/>
<evidence type="ECO:0000313" key="1">
    <source>
        <dbReference type="EMBL" id="SDD00271.1"/>
    </source>
</evidence>
<evidence type="ECO:0000313" key="2">
    <source>
        <dbReference type="Proteomes" id="UP000199034"/>
    </source>
</evidence>
<name>A0A1G6R752_9ACTN</name>
<accession>A0A1G6R752</accession>
<dbReference type="EMBL" id="FMZM01000005">
    <property type="protein sequence ID" value="SDD00271.1"/>
    <property type="molecule type" value="Genomic_DNA"/>
</dbReference>
<organism evidence="1 2">
    <name type="scientific">Nocardioides lianchengensis</name>
    <dbReference type="NCBI Taxonomy" id="1045774"/>
    <lineage>
        <taxon>Bacteria</taxon>
        <taxon>Bacillati</taxon>
        <taxon>Actinomycetota</taxon>
        <taxon>Actinomycetes</taxon>
        <taxon>Propionibacteriales</taxon>
        <taxon>Nocardioidaceae</taxon>
        <taxon>Nocardioides</taxon>
    </lineage>
</organism>
<dbReference type="STRING" id="1045774.SAMN05421872_105173"/>
<keyword evidence="2" id="KW-1185">Reference proteome</keyword>
<gene>
    <name evidence="1" type="ORF">SAMN05421872_105173</name>
</gene>
<reference evidence="1 2" key="1">
    <citation type="submission" date="2016-10" db="EMBL/GenBank/DDBJ databases">
        <authorList>
            <person name="de Groot N.N."/>
        </authorList>
    </citation>
    <scope>NUCLEOTIDE SEQUENCE [LARGE SCALE GENOMIC DNA]</scope>
    <source>
        <strain evidence="1 2">CGMCC 4.6858</strain>
    </source>
</reference>
<protein>
    <submittedName>
        <fullName evidence="1">Uncharacterized protein</fullName>
    </submittedName>
</protein>
<dbReference type="AlphaFoldDB" id="A0A1G6R752"/>
<dbReference type="Proteomes" id="UP000199034">
    <property type="component" value="Unassembled WGS sequence"/>
</dbReference>
<sequence>MIKDVVIKDGELRTWILIASSALLGWALPLGGWSTTLSAVAYSALLHLASDALMRAARPGFDLESVSAHAVGISAICALAAHQLPSPAVVGVGVSTLVVLVLALEAVSRLSSRRRPRVVPVPASR</sequence>
<dbReference type="RefSeq" id="WP_090855019.1">
    <property type="nucleotide sequence ID" value="NZ_FMZM01000005.1"/>
</dbReference>